<keyword evidence="1" id="KW-0812">Transmembrane</keyword>
<dbReference type="HOGENOM" id="CLU_133706_0_0_10"/>
<keyword evidence="1" id="KW-0472">Membrane</keyword>
<feature type="transmembrane region" description="Helical" evidence="1">
    <location>
        <begin position="28"/>
        <end position="49"/>
    </location>
</feature>
<dbReference type="eggNOG" id="ENOG5032VSQ">
    <property type="taxonomic scope" value="Bacteria"/>
</dbReference>
<reference evidence="2 3" key="1">
    <citation type="journal article" date="2013" name="Lancet">
        <title>First case of E anophelis outbreak in an intensive-care unit.</title>
        <authorList>
            <person name="Teo J."/>
            <person name="Tan S.Y."/>
            <person name="Tay M."/>
            <person name="Ding Y."/>
            <person name="Kjelleberg S."/>
            <person name="Givskov M."/>
            <person name="Lin R.T."/>
            <person name="Yang L."/>
        </authorList>
    </citation>
    <scope>NUCLEOTIDE SEQUENCE [LARGE SCALE GENOMIC DNA]</scope>
    <source>
        <strain evidence="2 3">NUHP1</strain>
    </source>
</reference>
<evidence type="ECO:0000256" key="1">
    <source>
        <dbReference type="SAM" id="Phobius"/>
    </source>
</evidence>
<feature type="transmembrane region" description="Helical" evidence="1">
    <location>
        <begin position="55"/>
        <end position="74"/>
    </location>
</feature>
<evidence type="ECO:0000313" key="3">
    <source>
        <dbReference type="Proteomes" id="UP000028933"/>
    </source>
</evidence>
<gene>
    <name evidence="2" type="ORF">BD94_3141</name>
</gene>
<keyword evidence="1" id="KW-1133">Transmembrane helix</keyword>
<dbReference type="STRING" id="1338011.BD94_3141"/>
<dbReference type="RefSeq" id="WP_228050446.1">
    <property type="nucleotide sequence ID" value="NZ_CP007547.1"/>
</dbReference>
<sequence>MNVFDRYRFRESGSEISFMPNYNFLRTLVWWLLLGIIAVPVIYLCIDYMSRDNFLIALIVWGLYMTYFIFDLIFRIPVKYIFYKSEKSIYRKNIFRRKIMDFDEMTYFVKDEGGGYCYAIGKKKKQFIKNYRVSNYFSNSKSSQKTEDEYLENILFPILKLVGIVVENEK</sequence>
<dbReference type="EMBL" id="CP007547">
    <property type="protein sequence ID" value="AIL46916.1"/>
    <property type="molecule type" value="Genomic_DNA"/>
</dbReference>
<proteinExistence type="predicted"/>
<dbReference type="KEGG" id="eao:BD94_3141"/>
<name>A0A077EH04_9FLAO</name>
<dbReference type="AlphaFoldDB" id="A0A077EH04"/>
<organism evidence="2 3">
    <name type="scientific">Elizabethkingia anophelis NUHP1</name>
    <dbReference type="NCBI Taxonomy" id="1338011"/>
    <lineage>
        <taxon>Bacteria</taxon>
        <taxon>Pseudomonadati</taxon>
        <taxon>Bacteroidota</taxon>
        <taxon>Flavobacteriia</taxon>
        <taxon>Flavobacteriales</taxon>
        <taxon>Weeksellaceae</taxon>
        <taxon>Elizabethkingia</taxon>
    </lineage>
</organism>
<accession>A0A077EH04</accession>
<evidence type="ECO:0000313" key="2">
    <source>
        <dbReference type="EMBL" id="AIL46916.1"/>
    </source>
</evidence>
<dbReference type="Proteomes" id="UP000028933">
    <property type="component" value="Chromosome"/>
</dbReference>
<protein>
    <submittedName>
        <fullName evidence="2">Uncharacterized protein</fullName>
    </submittedName>
</protein>